<comment type="caution">
    <text evidence="2">The sequence shown here is derived from an EMBL/GenBank/DDBJ whole genome shotgun (WGS) entry which is preliminary data.</text>
</comment>
<evidence type="ECO:0000259" key="1">
    <source>
        <dbReference type="Pfam" id="PF13229"/>
    </source>
</evidence>
<evidence type="ECO:0000313" key="3">
    <source>
        <dbReference type="Proteomes" id="UP000265515"/>
    </source>
</evidence>
<name>A0A388JT88_CHABU</name>
<dbReference type="PANTHER" id="PTHR11319">
    <property type="entry name" value="G PROTEIN-COUPLED RECEPTOR-RELATED"/>
    <property type="match status" value="1"/>
</dbReference>
<dbReference type="EMBL" id="BFEA01000016">
    <property type="protein sequence ID" value="GBG61005.1"/>
    <property type="molecule type" value="Genomic_DNA"/>
</dbReference>
<accession>A0A388JT88</accession>
<dbReference type="InterPro" id="IPR011050">
    <property type="entry name" value="Pectin_lyase_fold/virulence"/>
</dbReference>
<dbReference type="InterPro" id="IPR012334">
    <property type="entry name" value="Pectin_lyas_fold"/>
</dbReference>
<protein>
    <recommendedName>
        <fullName evidence="1">Right handed beta helix domain-containing protein</fullName>
    </recommendedName>
</protein>
<dbReference type="OrthoDB" id="547223at2759"/>
<sequence length="339" mass="35809">MAHNGLLERKKTGMVVLFMWACFVAMAAVMPVDATTYADLLQVVTTANSSCSIVVHSDVLLSGNLPIIDPEICQTLTITGACGRRLCKIDGGGKYSFIRGPHLSSVHLENLEVTRCRSSASLFSAPVLYVQAGATIRNCRFAGNVNVGQGGVISAFEGEITISNSEFSLNRASSGGAIHADSFATLTMTSVKFVRNLATKGVGGAINNVESTLLCQNCVFDMNRARDGGAVALSDDDGTDAVFTSCRFSGNRATKKGGKGGAVLVGIISPGAKFCRSTFVHNVALDRRGGRYVTQHVWIDMDEMSVEDSTVVFCPARPAAGVFVRPAFAANVKNDCSVC</sequence>
<dbReference type="Gene3D" id="2.160.20.10">
    <property type="entry name" value="Single-stranded right-handed beta-helix, Pectin lyase-like"/>
    <property type="match status" value="1"/>
</dbReference>
<dbReference type="Proteomes" id="UP000265515">
    <property type="component" value="Unassembled WGS sequence"/>
</dbReference>
<dbReference type="InterPro" id="IPR039448">
    <property type="entry name" value="Beta_helix"/>
</dbReference>
<dbReference type="Pfam" id="PF13229">
    <property type="entry name" value="Beta_helix"/>
    <property type="match status" value="1"/>
</dbReference>
<proteinExistence type="predicted"/>
<gene>
    <name evidence="2" type="ORF">CBR_g18601</name>
</gene>
<keyword evidence="3" id="KW-1185">Reference proteome</keyword>
<dbReference type="AlphaFoldDB" id="A0A388JT88"/>
<dbReference type="SUPFAM" id="SSF51126">
    <property type="entry name" value="Pectin lyase-like"/>
    <property type="match status" value="1"/>
</dbReference>
<reference evidence="2 3" key="1">
    <citation type="journal article" date="2018" name="Cell">
        <title>The Chara Genome: Secondary Complexity and Implications for Plant Terrestrialization.</title>
        <authorList>
            <person name="Nishiyama T."/>
            <person name="Sakayama H."/>
            <person name="Vries J.D."/>
            <person name="Buschmann H."/>
            <person name="Saint-Marcoux D."/>
            <person name="Ullrich K.K."/>
            <person name="Haas F.B."/>
            <person name="Vanderstraeten L."/>
            <person name="Becker D."/>
            <person name="Lang D."/>
            <person name="Vosolsobe S."/>
            <person name="Rombauts S."/>
            <person name="Wilhelmsson P.K.I."/>
            <person name="Janitza P."/>
            <person name="Kern R."/>
            <person name="Heyl A."/>
            <person name="Rumpler F."/>
            <person name="Villalobos L.I.A.C."/>
            <person name="Clay J.M."/>
            <person name="Skokan R."/>
            <person name="Toyoda A."/>
            <person name="Suzuki Y."/>
            <person name="Kagoshima H."/>
            <person name="Schijlen E."/>
            <person name="Tajeshwar N."/>
            <person name="Catarino B."/>
            <person name="Hetherington A.J."/>
            <person name="Saltykova A."/>
            <person name="Bonnot C."/>
            <person name="Breuninger H."/>
            <person name="Symeonidi A."/>
            <person name="Radhakrishnan G.V."/>
            <person name="Van Nieuwerburgh F."/>
            <person name="Deforce D."/>
            <person name="Chang C."/>
            <person name="Karol K.G."/>
            <person name="Hedrich R."/>
            <person name="Ulvskov P."/>
            <person name="Glockner G."/>
            <person name="Delwiche C.F."/>
            <person name="Petrasek J."/>
            <person name="Van de Peer Y."/>
            <person name="Friml J."/>
            <person name="Beilby M."/>
            <person name="Dolan L."/>
            <person name="Kohara Y."/>
            <person name="Sugano S."/>
            <person name="Fujiyama A."/>
            <person name="Delaux P.-M."/>
            <person name="Quint M."/>
            <person name="TheiBen G."/>
            <person name="Hagemann M."/>
            <person name="Harholt J."/>
            <person name="Dunand C."/>
            <person name="Zachgo S."/>
            <person name="Langdale J."/>
            <person name="Maumus F."/>
            <person name="Straeten D.V.D."/>
            <person name="Gould S.B."/>
            <person name="Rensing S.A."/>
        </authorList>
    </citation>
    <scope>NUCLEOTIDE SEQUENCE [LARGE SCALE GENOMIC DNA]</scope>
    <source>
        <strain evidence="2 3">S276</strain>
    </source>
</reference>
<organism evidence="2 3">
    <name type="scientific">Chara braunii</name>
    <name type="common">Braun's stonewort</name>
    <dbReference type="NCBI Taxonomy" id="69332"/>
    <lineage>
        <taxon>Eukaryota</taxon>
        <taxon>Viridiplantae</taxon>
        <taxon>Streptophyta</taxon>
        <taxon>Charophyceae</taxon>
        <taxon>Charales</taxon>
        <taxon>Characeae</taxon>
        <taxon>Chara</taxon>
    </lineage>
</organism>
<dbReference type="PANTHER" id="PTHR11319:SF35">
    <property type="entry name" value="OUTER MEMBRANE PROTEIN PMPC-RELATED"/>
    <property type="match status" value="1"/>
</dbReference>
<evidence type="ECO:0000313" key="2">
    <source>
        <dbReference type="EMBL" id="GBG61005.1"/>
    </source>
</evidence>
<dbReference type="Gramene" id="GBG61005">
    <property type="protein sequence ID" value="GBG61005"/>
    <property type="gene ID" value="CBR_g18601"/>
</dbReference>
<feature type="domain" description="Right handed beta helix" evidence="1">
    <location>
        <begin position="112"/>
        <end position="259"/>
    </location>
</feature>